<dbReference type="RefSeq" id="WP_094603133.1">
    <property type="nucleotide sequence ID" value="NZ_CP155573.1"/>
</dbReference>
<keyword evidence="3" id="KW-1185">Reference proteome</keyword>
<gene>
    <name evidence="2" type="ORF">SPSIL_052210</name>
</gene>
<dbReference type="EMBL" id="CP155573">
    <property type="protein sequence ID" value="XFO68993.1"/>
    <property type="molecule type" value="Genomic_DNA"/>
</dbReference>
<evidence type="ECO:0000259" key="1">
    <source>
        <dbReference type="Pfam" id="PF12986"/>
    </source>
</evidence>
<protein>
    <recommendedName>
        <fullName evidence="1">DUF3870 domain-containing protein</fullName>
    </recommendedName>
</protein>
<dbReference type="Pfam" id="PF12986">
    <property type="entry name" value="DUF3870"/>
    <property type="match status" value="1"/>
</dbReference>
<feature type="domain" description="DUF3870" evidence="1">
    <location>
        <begin position="9"/>
        <end position="97"/>
    </location>
</feature>
<name>A0ABZ3IU35_9FIRM</name>
<accession>A0ABZ3IU35</accession>
<organism evidence="2 3">
    <name type="scientific">Sporomusa silvacetica DSM 10669</name>
    <dbReference type="NCBI Taxonomy" id="1123289"/>
    <lineage>
        <taxon>Bacteria</taxon>
        <taxon>Bacillati</taxon>
        <taxon>Bacillota</taxon>
        <taxon>Negativicutes</taxon>
        <taxon>Selenomonadales</taxon>
        <taxon>Sporomusaceae</taxon>
        <taxon>Sporomusa</taxon>
    </lineage>
</organism>
<dbReference type="Proteomes" id="UP000216752">
    <property type="component" value="Chromosome"/>
</dbReference>
<evidence type="ECO:0000313" key="2">
    <source>
        <dbReference type="EMBL" id="XFO68993.1"/>
    </source>
</evidence>
<evidence type="ECO:0000313" key="3">
    <source>
        <dbReference type="Proteomes" id="UP000216752"/>
    </source>
</evidence>
<proteinExistence type="predicted"/>
<dbReference type="InterPro" id="IPR024617">
    <property type="entry name" value="DUF3870"/>
</dbReference>
<sequence>MKTQLFSAHAQLPEGTDIYENSKYVSLVLTVDGDNGTILECSTPVYCKQTSDFVADIVRGKSLEKDVSTILAEIESRMHTGSKRSLITAVQMIHNRYMMIKEKTGQKKRIT</sequence>
<reference evidence="2" key="1">
    <citation type="submission" date="2024-05" db="EMBL/GenBank/DDBJ databases">
        <title>Isolation and characterization of Sporomusa carbonis sp. nov., a carboxydotrophic hydrogenogen in the genus of Sporomusa isolated from a charcoal burning pile.</title>
        <authorList>
            <person name="Boeer T."/>
            <person name="Rosenbaum F."/>
            <person name="Eysell L."/>
            <person name="Mueller V."/>
            <person name="Daniel R."/>
            <person name="Poehlein A."/>
        </authorList>
    </citation>
    <scope>NUCLEOTIDE SEQUENCE [LARGE SCALE GENOMIC DNA]</scope>
    <source>
        <strain evidence="2">DSM 10669</strain>
    </source>
</reference>